<feature type="domain" description="Topo IIA-type catalytic" evidence="3">
    <location>
        <begin position="42"/>
        <end position="508"/>
    </location>
</feature>
<feature type="active site" description="O-(5'-phospho-DNA)-tyrosine intermediate" evidence="1">
    <location>
        <position position="129"/>
    </location>
</feature>
<dbReference type="CDD" id="cd00187">
    <property type="entry name" value="TOP4c"/>
    <property type="match status" value="1"/>
</dbReference>
<dbReference type="EMBL" id="CP079216">
    <property type="protein sequence ID" value="QXT61699.1"/>
    <property type="molecule type" value="Genomic_DNA"/>
</dbReference>
<reference evidence="4 5" key="1">
    <citation type="submission" date="2021-07" db="EMBL/GenBank/DDBJ databases">
        <title>complete genome sequencing of Tessaracoccus sp.J1M15.</title>
        <authorList>
            <person name="Bae J.-W."/>
            <person name="Kim D.-y."/>
        </authorList>
    </citation>
    <scope>NUCLEOTIDE SEQUENCE [LARGE SCALE GENOMIC DNA]</scope>
    <source>
        <strain evidence="4 5">J1M15</strain>
    </source>
</reference>
<dbReference type="InterPro" id="IPR006691">
    <property type="entry name" value="GyrA/parC_rep"/>
</dbReference>
<evidence type="ECO:0000256" key="2">
    <source>
        <dbReference type="SAM" id="MobiDB-lite"/>
    </source>
</evidence>
<dbReference type="Proteomes" id="UP000824504">
    <property type="component" value="Chromosome"/>
</dbReference>
<evidence type="ECO:0000259" key="3">
    <source>
        <dbReference type="PROSITE" id="PS52040"/>
    </source>
</evidence>
<comment type="catalytic activity">
    <reaction evidence="1">
        <text>ATP-dependent breakage, passage and rejoining of double-stranded DNA.</text>
        <dbReference type="EC" id="5.6.2.2"/>
    </reaction>
</comment>
<protein>
    <submittedName>
        <fullName evidence="4">DNA topoisomerase IV subunit A</fullName>
    </submittedName>
</protein>
<dbReference type="NCBIfam" id="NF004044">
    <property type="entry name" value="PRK05561.1"/>
    <property type="match status" value="1"/>
</dbReference>
<feature type="region of interest" description="Disordered" evidence="2">
    <location>
        <begin position="803"/>
        <end position="834"/>
    </location>
</feature>
<evidence type="ECO:0000313" key="4">
    <source>
        <dbReference type="EMBL" id="QXT61699.1"/>
    </source>
</evidence>
<dbReference type="InterPro" id="IPR002205">
    <property type="entry name" value="Topo_IIA_dom_A"/>
</dbReference>
<feature type="compositionally biased region" description="Low complexity" evidence="2">
    <location>
        <begin position="824"/>
        <end position="834"/>
    </location>
</feature>
<keyword evidence="1" id="KW-0413">Isomerase</keyword>
<dbReference type="PANTHER" id="PTHR43493">
    <property type="entry name" value="DNA GYRASE/TOPOISOMERASE SUBUNIT A"/>
    <property type="match status" value="1"/>
</dbReference>
<accession>A0ABX8SFQ9</accession>
<evidence type="ECO:0000313" key="5">
    <source>
        <dbReference type="Proteomes" id="UP000824504"/>
    </source>
</evidence>
<keyword evidence="5" id="KW-1185">Reference proteome</keyword>
<dbReference type="InterPro" id="IPR050220">
    <property type="entry name" value="Type_II_DNA_Topoisomerases"/>
</dbReference>
<gene>
    <name evidence="4" type="ORF">KDB89_07750</name>
</gene>
<dbReference type="PANTHER" id="PTHR43493:SF5">
    <property type="entry name" value="DNA GYRASE SUBUNIT A, CHLOROPLASTIC_MITOCHONDRIAL"/>
    <property type="match status" value="1"/>
</dbReference>
<keyword evidence="1" id="KW-0238">DNA-binding</keyword>
<dbReference type="Pfam" id="PF00521">
    <property type="entry name" value="DNA_topoisoIV"/>
    <property type="match status" value="1"/>
</dbReference>
<sequence>MAKPTIDDDALEEENILDVDVTAEMEASFLEYAYSVIYSRALPDARDGLKPVQRRILFSMDEMGIRPDRGHVKCARVVGQVMGLLHPHGDVAIYDALVRMGQPWAMRLPLVDGHGNFGSLDAGPAAMRYTECRMGPAALAMTAGIDQDTVDFKPNYDGKESEPAVLPAAFPNLLVNGATGIAVGMATNIAPHNLIEVVAALKQLLKDPSIDLDALMRHIPGPDFPTGGKIVGLDGIRDAYATGRGSFRIRATTRIEKVSPRRMGIIVTELPYMVGPEKIIEQIKKGVDDKKLTGIADVKDLTDLKHGTRLIIEVKNGINPEALLQQLYRATKLEDTFAINAVALVEGQPRTMPLKEMLEVYLAHRLEVTTRRTRHQLTRAEDRLHLVRGLITAIADIDDVIAIIRSSADAGEARERLMGAFDLTEIQANYILDMQLRRLTRYSTIELEKEAEELSTTIASLRLILDDESVLHRVVGDELTQVSRQFGTPRRTILLASGGAPATAVGPLEVPDDPCWVLLSGTGLVARTDSADPLPTSGRSRHDVVVASCRTTAQAEFGVVTNLGRLIRCRAIELPTVPLTATAPSLQGGSLAHELWPLAKNERPLGLVPLTEDAPGLVLGTRLGVVKRVNNEVLAKDAWDVIRLDDADEVVGAMADDEAADLAFVTSDAQLLRFPAAAVRPQGRAGGGVAGIKLGAGARVIWFGAVRADSDDVVTVSGSADALPGTEAGLAKVTPLAEYPAKGRATGGVRCHRFLKGEGALLIAAVGPRPVVAAAASGSAVDLPAADPRRDGSGVALAQPVTMIAGRPGGPSAADAGGRDDASGGDSSAVESLF</sequence>
<organism evidence="4 5">
    <name type="scientific">Tessaracoccus palaemonis</name>
    <dbReference type="NCBI Taxonomy" id="2829499"/>
    <lineage>
        <taxon>Bacteria</taxon>
        <taxon>Bacillati</taxon>
        <taxon>Actinomycetota</taxon>
        <taxon>Actinomycetes</taxon>
        <taxon>Propionibacteriales</taxon>
        <taxon>Propionibacteriaceae</taxon>
        <taxon>Tessaracoccus</taxon>
    </lineage>
</organism>
<keyword evidence="1" id="KW-0799">Topoisomerase</keyword>
<dbReference type="RefSeq" id="WP_219079879.1">
    <property type="nucleotide sequence ID" value="NZ_CP079216.1"/>
</dbReference>
<name>A0ABX8SFQ9_9ACTN</name>
<proteinExistence type="predicted"/>
<evidence type="ECO:0000256" key="1">
    <source>
        <dbReference type="PROSITE-ProRule" id="PRU01384"/>
    </source>
</evidence>
<dbReference type="SMART" id="SM00434">
    <property type="entry name" value="TOP4c"/>
    <property type="match status" value="1"/>
</dbReference>
<dbReference type="Pfam" id="PF03989">
    <property type="entry name" value="DNA_gyraseA_C"/>
    <property type="match status" value="2"/>
</dbReference>
<dbReference type="PROSITE" id="PS52040">
    <property type="entry name" value="TOPO_IIA"/>
    <property type="match status" value="1"/>
</dbReference>